<name>A0ABQ1E2I1_9FIRM</name>
<dbReference type="InterPro" id="IPR001387">
    <property type="entry name" value="Cro/C1-type_HTH"/>
</dbReference>
<dbReference type="PANTHER" id="PTHR46558:SF11">
    <property type="entry name" value="HTH-TYPE TRANSCRIPTIONAL REGULATOR XRE"/>
    <property type="match status" value="1"/>
</dbReference>
<accession>A0ABQ1E2I1</accession>
<sequence>MLIIGERIKMLRESHNISQAALAKRLGITRSSVNAWELGLNVPSTQYIIELSEIFKVSTDYLLCVAKTQTLDLTGLDEEDIAVLYALSTHLRRKNREMKL</sequence>
<evidence type="ECO:0000313" key="3">
    <source>
        <dbReference type="EMBL" id="GFO89103.1"/>
    </source>
</evidence>
<dbReference type="SMART" id="SM00530">
    <property type="entry name" value="HTH_XRE"/>
    <property type="match status" value="1"/>
</dbReference>
<evidence type="ECO:0000256" key="1">
    <source>
        <dbReference type="ARBA" id="ARBA00023125"/>
    </source>
</evidence>
<dbReference type="SUPFAM" id="SSF47413">
    <property type="entry name" value="lambda repressor-like DNA-binding domains"/>
    <property type="match status" value="1"/>
</dbReference>
<proteinExistence type="predicted"/>
<organism evidence="3 4">
    <name type="scientific">Butyricicoccus faecihominis</name>
    <dbReference type="NCBI Taxonomy" id="1712515"/>
    <lineage>
        <taxon>Bacteria</taxon>
        <taxon>Bacillati</taxon>
        <taxon>Bacillota</taxon>
        <taxon>Clostridia</taxon>
        <taxon>Eubacteriales</taxon>
        <taxon>Butyricicoccaceae</taxon>
        <taxon>Butyricicoccus</taxon>
    </lineage>
</organism>
<dbReference type="RefSeq" id="WP_308744334.1">
    <property type="nucleotide sequence ID" value="NZ_BLYJ01000034.1"/>
</dbReference>
<dbReference type="PROSITE" id="PS50943">
    <property type="entry name" value="HTH_CROC1"/>
    <property type="match status" value="1"/>
</dbReference>
<protein>
    <recommendedName>
        <fullName evidence="2">HTH cro/C1-type domain-containing protein</fullName>
    </recommendedName>
</protein>
<evidence type="ECO:0000313" key="4">
    <source>
        <dbReference type="Proteomes" id="UP000620147"/>
    </source>
</evidence>
<comment type="caution">
    <text evidence="3">The sequence shown here is derived from an EMBL/GenBank/DDBJ whole genome shotgun (WGS) entry which is preliminary data.</text>
</comment>
<feature type="domain" description="HTH cro/C1-type" evidence="2">
    <location>
        <begin position="8"/>
        <end position="62"/>
    </location>
</feature>
<keyword evidence="4" id="KW-1185">Reference proteome</keyword>
<evidence type="ECO:0000259" key="2">
    <source>
        <dbReference type="PROSITE" id="PS50943"/>
    </source>
</evidence>
<dbReference type="CDD" id="cd00093">
    <property type="entry name" value="HTH_XRE"/>
    <property type="match status" value="1"/>
</dbReference>
<dbReference type="InterPro" id="IPR010982">
    <property type="entry name" value="Lambda_DNA-bd_dom_sf"/>
</dbReference>
<dbReference type="Gene3D" id="1.10.260.40">
    <property type="entry name" value="lambda repressor-like DNA-binding domains"/>
    <property type="match status" value="1"/>
</dbReference>
<dbReference type="Proteomes" id="UP000620147">
    <property type="component" value="Unassembled WGS sequence"/>
</dbReference>
<reference evidence="3 4" key="1">
    <citation type="submission" date="2020-06" db="EMBL/GenBank/DDBJ databases">
        <title>Characterization of fructooligosaccharide metabolism and fructooligosaccharide-degrading enzymes in human commensal butyrate producers.</title>
        <authorList>
            <person name="Tanno H."/>
            <person name="Fujii T."/>
            <person name="Hirano K."/>
            <person name="Maeno S."/>
            <person name="Tonozuka T."/>
            <person name="Sakamoto M."/>
            <person name="Ohkuma M."/>
            <person name="Tochio T."/>
            <person name="Endo A."/>
        </authorList>
    </citation>
    <scope>NUCLEOTIDE SEQUENCE [LARGE SCALE GENOMIC DNA]</scope>
    <source>
        <strain evidence="3 4">JCM 31056</strain>
    </source>
</reference>
<gene>
    <name evidence="3" type="ORF">BUFA31_22670</name>
</gene>
<dbReference type="Pfam" id="PF01381">
    <property type="entry name" value="HTH_3"/>
    <property type="match status" value="1"/>
</dbReference>
<dbReference type="EMBL" id="BLYJ01000034">
    <property type="protein sequence ID" value="GFO89103.1"/>
    <property type="molecule type" value="Genomic_DNA"/>
</dbReference>
<dbReference type="PANTHER" id="PTHR46558">
    <property type="entry name" value="TRACRIPTIONAL REGULATORY PROTEIN-RELATED-RELATED"/>
    <property type="match status" value="1"/>
</dbReference>
<keyword evidence="1" id="KW-0238">DNA-binding</keyword>